<dbReference type="EMBL" id="CAUEEQ010034280">
    <property type="protein sequence ID" value="CAJ0952076.1"/>
    <property type="molecule type" value="Genomic_DNA"/>
</dbReference>
<organism evidence="3 4">
    <name type="scientific">Ranitomeya imitator</name>
    <name type="common">mimic poison frog</name>
    <dbReference type="NCBI Taxonomy" id="111125"/>
    <lineage>
        <taxon>Eukaryota</taxon>
        <taxon>Metazoa</taxon>
        <taxon>Chordata</taxon>
        <taxon>Craniata</taxon>
        <taxon>Vertebrata</taxon>
        <taxon>Euteleostomi</taxon>
        <taxon>Amphibia</taxon>
        <taxon>Batrachia</taxon>
        <taxon>Anura</taxon>
        <taxon>Neobatrachia</taxon>
        <taxon>Hyloidea</taxon>
        <taxon>Dendrobatidae</taxon>
        <taxon>Dendrobatinae</taxon>
        <taxon>Ranitomeya</taxon>
    </lineage>
</organism>
<comment type="caution">
    <text evidence="3">The sequence shown here is derived from an EMBL/GenBank/DDBJ whole genome shotgun (WGS) entry which is preliminary data.</text>
</comment>
<name>A0ABN9M2G2_9NEOB</name>
<feature type="region of interest" description="Disordered" evidence="1">
    <location>
        <begin position="279"/>
        <end position="306"/>
    </location>
</feature>
<feature type="domain" description="Helix-turn-helix" evidence="2">
    <location>
        <begin position="237"/>
        <end position="294"/>
    </location>
</feature>
<proteinExistence type="predicted"/>
<dbReference type="PANTHER" id="PTHR21301:SF12">
    <property type="match status" value="1"/>
</dbReference>
<evidence type="ECO:0000259" key="2">
    <source>
        <dbReference type="Pfam" id="PF26215"/>
    </source>
</evidence>
<protein>
    <recommendedName>
        <fullName evidence="2">Helix-turn-helix domain-containing protein</fullName>
    </recommendedName>
</protein>
<keyword evidence="4" id="KW-1185">Reference proteome</keyword>
<reference evidence="3" key="1">
    <citation type="submission" date="2023-07" db="EMBL/GenBank/DDBJ databases">
        <authorList>
            <person name="Stuckert A."/>
        </authorList>
    </citation>
    <scope>NUCLEOTIDE SEQUENCE</scope>
</reference>
<dbReference type="InterPro" id="IPR058912">
    <property type="entry name" value="HTH_animal"/>
</dbReference>
<dbReference type="PANTHER" id="PTHR21301">
    <property type="entry name" value="REVERSE TRANSCRIPTASE"/>
    <property type="match status" value="1"/>
</dbReference>
<evidence type="ECO:0000313" key="4">
    <source>
        <dbReference type="Proteomes" id="UP001176940"/>
    </source>
</evidence>
<accession>A0ABN9M2G2</accession>
<gene>
    <name evidence="3" type="ORF">RIMI_LOCUS13717452</name>
</gene>
<evidence type="ECO:0000256" key="1">
    <source>
        <dbReference type="SAM" id="MobiDB-lite"/>
    </source>
</evidence>
<dbReference type="Proteomes" id="UP001176940">
    <property type="component" value="Unassembled WGS sequence"/>
</dbReference>
<evidence type="ECO:0000313" key="3">
    <source>
        <dbReference type="EMBL" id="CAJ0952076.1"/>
    </source>
</evidence>
<dbReference type="Pfam" id="PF26215">
    <property type="entry name" value="HTH_animal"/>
    <property type="match status" value="1"/>
</dbReference>
<sequence length="363" mass="41614">MVSITHLGLRNKSNFRPPQGFHTLETFIDFLQNSFHTLRGRLFYPPNRSAIEHQALKSLQEDDTLIKPAEKGSTIVVMDKYLSEISQQLEDTSIYSRLPRDPTPSISAKIDDILHKYSNLRILDSKACDYHKKKNAITPDTFFLQVRGTAMGSNVSLPYANSYMADFEDTVNYKNQAFVSNVLLWKRYIEDIFALGGGHIGVLAPVFLSPQHTIVQIDSEGYLSTDLHIKTTDRNSILHYQSFHPPSVKCSIWTSQFQQVSRIISDNSLRSQRLNEMSSKFSKSGYPPSVLENSKTPPKSTHRKHSDKRIPFVHLYHPFAFILHKAIRKHWHILSTAHPSISKFHKPFLPCFKRPPNLKDTLI</sequence>